<evidence type="ECO:0000313" key="2">
    <source>
        <dbReference type="EMBL" id="CAE6479470.1"/>
    </source>
</evidence>
<gene>
    <name evidence="2" type="ORF">RDB_LOCUS116064</name>
</gene>
<sequence length="142" mass="15542">MSYSYNNDYNSGANEPRRNDRYDANEADARGLHTEAGRNAMNHFNNAAEGVGRAAAEFNSGGGRDAFESVGNPLANRSEGEGEKTNPFLRPAQMLAEATQEGLKGIPGAIFEFATGQYEAHKAHPEGNQRSQEQSESRRDEY</sequence>
<protein>
    <submittedName>
        <fullName evidence="2">Uncharacterized protein</fullName>
    </submittedName>
</protein>
<feature type="region of interest" description="Disordered" evidence="1">
    <location>
        <begin position="117"/>
        <end position="142"/>
    </location>
</feature>
<proteinExistence type="predicted"/>
<evidence type="ECO:0000313" key="3">
    <source>
        <dbReference type="Proteomes" id="UP000663843"/>
    </source>
</evidence>
<feature type="region of interest" description="Disordered" evidence="1">
    <location>
        <begin position="1"/>
        <end position="23"/>
    </location>
</feature>
<name>A0A8H3CCK6_9AGAM</name>
<dbReference type="EMBL" id="CAJMWT010003825">
    <property type="protein sequence ID" value="CAE6479470.1"/>
    <property type="molecule type" value="Genomic_DNA"/>
</dbReference>
<dbReference type="Proteomes" id="UP000663843">
    <property type="component" value="Unassembled WGS sequence"/>
</dbReference>
<accession>A0A8H3CCK6</accession>
<organism evidence="2 3">
    <name type="scientific">Rhizoctonia solani</name>
    <dbReference type="NCBI Taxonomy" id="456999"/>
    <lineage>
        <taxon>Eukaryota</taxon>
        <taxon>Fungi</taxon>
        <taxon>Dikarya</taxon>
        <taxon>Basidiomycota</taxon>
        <taxon>Agaricomycotina</taxon>
        <taxon>Agaricomycetes</taxon>
        <taxon>Cantharellales</taxon>
        <taxon>Ceratobasidiaceae</taxon>
        <taxon>Rhizoctonia</taxon>
    </lineage>
</organism>
<comment type="caution">
    <text evidence="2">The sequence shown here is derived from an EMBL/GenBank/DDBJ whole genome shotgun (WGS) entry which is preliminary data.</text>
</comment>
<feature type="compositionally biased region" description="Basic and acidic residues" evidence="1">
    <location>
        <begin position="119"/>
        <end position="142"/>
    </location>
</feature>
<feature type="compositionally biased region" description="Polar residues" evidence="1">
    <location>
        <begin position="1"/>
        <end position="13"/>
    </location>
</feature>
<dbReference type="AlphaFoldDB" id="A0A8H3CCK6"/>
<reference evidence="2" key="1">
    <citation type="submission" date="2021-01" db="EMBL/GenBank/DDBJ databases">
        <authorList>
            <person name="Kaushik A."/>
        </authorList>
    </citation>
    <scope>NUCLEOTIDE SEQUENCE</scope>
    <source>
        <strain evidence="2">AG2-2IIIB</strain>
    </source>
</reference>
<evidence type="ECO:0000256" key="1">
    <source>
        <dbReference type="SAM" id="MobiDB-lite"/>
    </source>
</evidence>
<feature type="region of interest" description="Disordered" evidence="1">
    <location>
        <begin position="67"/>
        <end position="86"/>
    </location>
</feature>